<dbReference type="EMBL" id="KV426057">
    <property type="protein sequence ID" value="KZV90054.1"/>
    <property type="molecule type" value="Genomic_DNA"/>
</dbReference>
<organism evidence="2 3">
    <name type="scientific">Exidia glandulosa HHB12029</name>
    <dbReference type="NCBI Taxonomy" id="1314781"/>
    <lineage>
        <taxon>Eukaryota</taxon>
        <taxon>Fungi</taxon>
        <taxon>Dikarya</taxon>
        <taxon>Basidiomycota</taxon>
        <taxon>Agaricomycotina</taxon>
        <taxon>Agaricomycetes</taxon>
        <taxon>Auriculariales</taxon>
        <taxon>Exidiaceae</taxon>
        <taxon>Exidia</taxon>
    </lineage>
</organism>
<keyword evidence="3" id="KW-1185">Reference proteome</keyword>
<dbReference type="AlphaFoldDB" id="A0A165G6K2"/>
<dbReference type="Proteomes" id="UP000077266">
    <property type="component" value="Unassembled WGS sequence"/>
</dbReference>
<feature type="region of interest" description="Disordered" evidence="1">
    <location>
        <begin position="50"/>
        <end position="78"/>
    </location>
</feature>
<dbReference type="InParanoid" id="A0A165G6K2"/>
<gene>
    <name evidence="2" type="ORF">EXIGLDRAFT_720724</name>
</gene>
<evidence type="ECO:0000313" key="3">
    <source>
        <dbReference type="Proteomes" id="UP000077266"/>
    </source>
</evidence>
<sequence>MACGTLLSLHRYQGPRDRQYKRSYSRGAGVWTHRAGGPPIVLAAIEPTHHAAPRSGQATSSPVKLLLRQADQRQLPQS</sequence>
<name>A0A165G6K2_EXIGL</name>
<protein>
    <submittedName>
        <fullName evidence="2">Uncharacterized protein</fullName>
    </submittedName>
</protein>
<evidence type="ECO:0000313" key="2">
    <source>
        <dbReference type="EMBL" id="KZV90054.1"/>
    </source>
</evidence>
<reference evidence="2 3" key="1">
    <citation type="journal article" date="2016" name="Mol. Biol. Evol.">
        <title>Comparative Genomics of Early-Diverging Mushroom-Forming Fungi Provides Insights into the Origins of Lignocellulose Decay Capabilities.</title>
        <authorList>
            <person name="Nagy L.G."/>
            <person name="Riley R."/>
            <person name="Tritt A."/>
            <person name="Adam C."/>
            <person name="Daum C."/>
            <person name="Floudas D."/>
            <person name="Sun H."/>
            <person name="Yadav J.S."/>
            <person name="Pangilinan J."/>
            <person name="Larsson K.H."/>
            <person name="Matsuura K."/>
            <person name="Barry K."/>
            <person name="Labutti K."/>
            <person name="Kuo R."/>
            <person name="Ohm R.A."/>
            <person name="Bhattacharya S.S."/>
            <person name="Shirouzu T."/>
            <person name="Yoshinaga Y."/>
            <person name="Martin F.M."/>
            <person name="Grigoriev I.V."/>
            <person name="Hibbett D.S."/>
        </authorList>
    </citation>
    <scope>NUCLEOTIDE SEQUENCE [LARGE SCALE GENOMIC DNA]</scope>
    <source>
        <strain evidence="2 3">HHB12029</strain>
    </source>
</reference>
<accession>A0A165G6K2</accession>
<evidence type="ECO:0000256" key="1">
    <source>
        <dbReference type="SAM" id="MobiDB-lite"/>
    </source>
</evidence>
<proteinExistence type="predicted"/>